<name>A0ABN0NX46_TRELE</name>
<evidence type="ECO:0008006" key="3">
    <source>
        <dbReference type="Google" id="ProtNLM"/>
    </source>
</evidence>
<proteinExistence type="predicted"/>
<comment type="caution">
    <text evidence="1">The sequence shown here is derived from an EMBL/GenBank/DDBJ whole genome shotgun (WGS) entry which is preliminary data.</text>
</comment>
<keyword evidence="2" id="KW-1185">Reference proteome</keyword>
<evidence type="ECO:0000313" key="1">
    <source>
        <dbReference type="EMBL" id="ERJ91891.1"/>
    </source>
</evidence>
<protein>
    <recommendedName>
        <fullName evidence="3">ABC transporter, solute-binding protein</fullName>
    </recommendedName>
</protein>
<evidence type="ECO:0000313" key="2">
    <source>
        <dbReference type="Proteomes" id="UP000016649"/>
    </source>
</evidence>
<gene>
    <name evidence="1" type="ORF">HMPREF9193_01899</name>
</gene>
<dbReference type="SUPFAM" id="SSF53850">
    <property type="entry name" value="Periplasmic binding protein-like II"/>
    <property type="match status" value="1"/>
</dbReference>
<accession>A0ABN0NX46</accession>
<dbReference type="RefSeq" id="WP_021688113.1">
    <property type="nucleotide sequence ID" value="NZ_KI260571.1"/>
</dbReference>
<reference evidence="1 2" key="1">
    <citation type="submission" date="2013-08" db="EMBL/GenBank/DDBJ databases">
        <authorList>
            <person name="Weinstock G."/>
            <person name="Sodergren E."/>
            <person name="Wylie T."/>
            <person name="Fulton L."/>
            <person name="Fulton R."/>
            <person name="Fronick C."/>
            <person name="O'Laughlin M."/>
            <person name="Godfrey J."/>
            <person name="Miner T."/>
            <person name="Herter B."/>
            <person name="Appelbaum E."/>
            <person name="Cordes M."/>
            <person name="Lek S."/>
            <person name="Wollam A."/>
            <person name="Pepin K.H."/>
            <person name="Palsikar V.B."/>
            <person name="Mitreva M."/>
            <person name="Wilson R.K."/>
        </authorList>
    </citation>
    <scope>NUCLEOTIDE SEQUENCE [LARGE SCALE GENOMIC DNA]</scope>
    <source>
        <strain evidence="1 2">ATCC 700332</strain>
    </source>
</reference>
<dbReference type="Proteomes" id="UP000016649">
    <property type="component" value="Unassembled WGS sequence"/>
</dbReference>
<sequence length="414" mass="45249">MNHLKKISALVAVLFFFAVSIAVYIHFSLKTNTVRVAFYGIPKDTAAAFSSWLDGRNVGWTSTFLNANKPLKELITKPTQYDILFIYDGCNMDSIAPFVRNAETAALQILPPVIRIAVQTNGRLVGTPILIDPFQVFCSKAALDEHKTIDPVSLAQLERLAQKKPDKRKKAAPFLCAGKNDEHLIMFFSSLLEACAGSAEWEKAASMLSSCVPANSAALKPDDFTAFFELKSVRSVLERIMYWQQNGFLSEKWLNLSVNEALEAMEKNAPAVVFAPLSFYRSLSEQGAQKYTPWYMPSDKAGAKRFFTAQTIAALQFSVLKSPLQSAAQANNKGSAVRAVIREMVSSPAQTKLFAQTALVPVNSGAKSDFAAERAQRILSSSDGIVPDIARAALCAQSSRSSFAQALRKALAAN</sequence>
<organism evidence="1 2">
    <name type="scientific">Treponema lecithinolyticum ATCC 700332</name>
    <dbReference type="NCBI Taxonomy" id="1321815"/>
    <lineage>
        <taxon>Bacteria</taxon>
        <taxon>Pseudomonadati</taxon>
        <taxon>Spirochaetota</taxon>
        <taxon>Spirochaetia</taxon>
        <taxon>Spirochaetales</taxon>
        <taxon>Treponemataceae</taxon>
        <taxon>Treponema</taxon>
    </lineage>
</organism>
<dbReference type="Gene3D" id="3.40.190.10">
    <property type="entry name" value="Periplasmic binding protein-like II"/>
    <property type="match status" value="1"/>
</dbReference>
<dbReference type="EMBL" id="AWVH01000040">
    <property type="protein sequence ID" value="ERJ91891.1"/>
    <property type="molecule type" value="Genomic_DNA"/>
</dbReference>